<dbReference type="OrthoDB" id="2162994at2759"/>
<accession>A0A7J6WVR2</accession>
<organism evidence="6 7">
    <name type="scientific">Thalictrum thalictroides</name>
    <name type="common">Rue-anemone</name>
    <name type="synonym">Anemone thalictroides</name>
    <dbReference type="NCBI Taxonomy" id="46969"/>
    <lineage>
        <taxon>Eukaryota</taxon>
        <taxon>Viridiplantae</taxon>
        <taxon>Streptophyta</taxon>
        <taxon>Embryophyta</taxon>
        <taxon>Tracheophyta</taxon>
        <taxon>Spermatophyta</taxon>
        <taxon>Magnoliopsida</taxon>
        <taxon>Ranunculales</taxon>
        <taxon>Ranunculaceae</taxon>
        <taxon>Thalictroideae</taxon>
        <taxon>Thalictrum</taxon>
    </lineage>
</organism>
<feature type="domain" description="GATA-type" evidence="5">
    <location>
        <begin position="67"/>
        <end position="103"/>
    </location>
</feature>
<dbReference type="GO" id="GO:0043565">
    <property type="term" value="F:sequence-specific DNA binding"/>
    <property type="evidence" value="ECO:0007669"/>
    <property type="project" value="InterPro"/>
</dbReference>
<reference evidence="6 7" key="1">
    <citation type="submission" date="2020-06" db="EMBL/GenBank/DDBJ databases">
        <title>Transcriptomic and genomic resources for Thalictrum thalictroides and T. hernandezii: Facilitating candidate gene discovery in an emerging model plant lineage.</title>
        <authorList>
            <person name="Arias T."/>
            <person name="Riano-Pachon D.M."/>
            <person name="Di Stilio V.S."/>
        </authorList>
    </citation>
    <scope>NUCLEOTIDE SEQUENCE [LARGE SCALE GENOMIC DNA]</scope>
    <source>
        <strain evidence="7">cv. WT478/WT964</strain>
        <tissue evidence="6">Leaves</tissue>
    </source>
</reference>
<name>A0A7J6WVR2_THATH</name>
<comment type="caution">
    <text evidence="6">The sequence shown here is derived from an EMBL/GenBank/DDBJ whole genome shotgun (WGS) entry which is preliminary data.</text>
</comment>
<dbReference type="PANTHER" id="PTHR47255">
    <property type="entry name" value="GATA TRANSCRIPTION FACTOR 22-RELATED"/>
    <property type="match status" value="1"/>
</dbReference>
<gene>
    <name evidence="6" type="ORF">FRX31_009818</name>
</gene>
<evidence type="ECO:0000259" key="5">
    <source>
        <dbReference type="SMART" id="SM00401"/>
    </source>
</evidence>
<protein>
    <recommendedName>
        <fullName evidence="5">GATA-type domain-containing protein</fullName>
    </recommendedName>
</protein>
<evidence type="ECO:0000256" key="1">
    <source>
        <dbReference type="ARBA" id="ARBA00022723"/>
    </source>
</evidence>
<evidence type="ECO:0000256" key="2">
    <source>
        <dbReference type="ARBA" id="ARBA00022771"/>
    </source>
</evidence>
<evidence type="ECO:0000256" key="3">
    <source>
        <dbReference type="ARBA" id="ARBA00022833"/>
    </source>
</evidence>
<dbReference type="AlphaFoldDB" id="A0A7J6WVR2"/>
<dbReference type="SMART" id="SM00401">
    <property type="entry name" value="ZnF_GATA"/>
    <property type="match status" value="1"/>
</dbReference>
<dbReference type="EMBL" id="JABWDY010010571">
    <property type="protein sequence ID" value="KAF5200595.1"/>
    <property type="molecule type" value="Genomic_DNA"/>
</dbReference>
<dbReference type="InterPro" id="IPR000679">
    <property type="entry name" value="Znf_GATA"/>
</dbReference>
<feature type="compositionally biased region" description="Low complexity" evidence="4">
    <location>
        <begin position="52"/>
        <end position="67"/>
    </location>
</feature>
<dbReference type="GO" id="GO:0008270">
    <property type="term" value="F:zinc ion binding"/>
    <property type="evidence" value="ECO:0007669"/>
    <property type="project" value="UniProtKB-KW"/>
</dbReference>
<dbReference type="GO" id="GO:0006355">
    <property type="term" value="P:regulation of DNA-templated transcription"/>
    <property type="evidence" value="ECO:0007669"/>
    <property type="project" value="InterPro"/>
</dbReference>
<keyword evidence="1" id="KW-0479">Metal-binding</keyword>
<feature type="region of interest" description="Disordered" evidence="4">
    <location>
        <begin position="45"/>
        <end position="67"/>
    </location>
</feature>
<evidence type="ECO:0000313" key="6">
    <source>
        <dbReference type="EMBL" id="KAF5200595.1"/>
    </source>
</evidence>
<dbReference type="InterPro" id="IPR052138">
    <property type="entry name" value="GATA_ZnFinger_Domain"/>
</dbReference>
<evidence type="ECO:0000313" key="7">
    <source>
        <dbReference type="Proteomes" id="UP000554482"/>
    </source>
</evidence>
<dbReference type="PANTHER" id="PTHR47255:SF4">
    <property type="entry name" value="GATA ZINC FINGER DOMAIN-CONTAINING PROTEIN 12"/>
    <property type="match status" value="1"/>
</dbReference>
<keyword evidence="2" id="KW-0863">Zinc-finger</keyword>
<sequence length="192" mass="21811">MFSEVDVKLVFKEVTSKFLRKRIVEADEKYVLRDESNYDRILSSTHSTDQASDGNGNSSNNSSSSNNNFIRTCSDPKSLCNACGIRQRKARRAMAAAQAEASDTFVASETSSTNGNKLRIKAKRCKLTIRRSQKKLCFEDVALSLSKSSAYHQVFPQDEKEASILFVQTPIFVMLRKSEYVVMLFQLRLYFF</sequence>
<proteinExistence type="predicted"/>
<keyword evidence="7" id="KW-1185">Reference proteome</keyword>
<keyword evidence="3" id="KW-0862">Zinc</keyword>
<dbReference type="Proteomes" id="UP000554482">
    <property type="component" value="Unassembled WGS sequence"/>
</dbReference>
<evidence type="ECO:0000256" key="4">
    <source>
        <dbReference type="SAM" id="MobiDB-lite"/>
    </source>
</evidence>